<keyword evidence="1" id="KW-0802">TPR repeat</keyword>
<feature type="compositionally biased region" description="Basic and acidic residues" evidence="2">
    <location>
        <begin position="145"/>
        <end position="155"/>
    </location>
</feature>
<evidence type="ECO:0000313" key="3">
    <source>
        <dbReference type="EMBL" id="KKY19935.1"/>
    </source>
</evidence>
<dbReference type="InterPro" id="IPR011990">
    <property type="entry name" value="TPR-like_helical_dom_sf"/>
</dbReference>
<organism evidence="3 4">
    <name type="scientific">Phaeomoniella chlamydospora</name>
    <name type="common">Phaeoacremonium chlamydosporum</name>
    <dbReference type="NCBI Taxonomy" id="158046"/>
    <lineage>
        <taxon>Eukaryota</taxon>
        <taxon>Fungi</taxon>
        <taxon>Dikarya</taxon>
        <taxon>Ascomycota</taxon>
        <taxon>Pezizomycotina</taxon>
        <taxon>Eurotiomycetes</taxon>
        <taxon>Chaetothyriomycetidae</taxon>
        <taxon>Phaeomoniellales</taxon>
        <taxon>Phaeomoniellaceae</taxon>
        <taxon>Phaeomoniella</taxon>
    </lineage>
</organism>
<sequence length="312" mass="34639">MYSTTVIPNNHSPNHLSATEMPGDAGVRKDSEQTSRRKSAASESDAEEFHDARFPPEEEASLLAESNATKSRANALFSSSQYSEALSTYDQALASCPNYLDYDIAVLQSNISACYIKLEEWKDAVDAATRSLDRLENLDPVPKPNKNDTGEEVKPNVRKNTNSPKEKETTTADDTVIELPEDEDETQALQRLTISDTLKSSISRIRSKSLLRRARARTSLGGWANLSGAEEDYRFLLAYLSSSLPPSDLKTVRTALRDLPTKINQAKEKEMGEMMGKLKELGNGILKPFGLSTENFKMVKDEKTGGYSIYLR</sequence>
<feature type="compositionally biased region" description="Basic and acidic residues" evidence="2">
    <location>
        <begin position="26"/>
        <end position="35"/>
    </location>
</feature>
<feature type="compositionally biased region" description="Polar residues" evidence="2">
    <location>
        <begin position="1"/>
        <end position="17"/>
    </location>
</feature>
<dbReference type="SMART" id="SM00028">
    <property type="entry name" value="TPR"/>
    <property type="match status" value="2"/>
</dbReference>
<evidence type="ECO:0000256" key="1">
    <source>
        <dbReference type="PROSITE-ProRule" id="PRU00339"/>
    </source>
</evidence>
<evidence type="ECO:0000313" key="4">
    <source>
        <dbReference type="Proteomes" id="UP000053317"/>
    </source>
</evidence>
<dbReference type="Proteomes" id="UP000053317">
    <property type="component" value="Unassembled WGS sequence"/>
</dbReference>
<protein>
    <submittedName>
        <fullName evidence="3">Putative tetratricopeptide repeat protein 1</fullName>
    </submittedName>
</protein>
<evidence type="ECO:0000256" key="2">
    <source>
        <dbReference type="SAM" id="MobiDB-lite"/>
    </source>
</evidence>
<accession>A0A0G2GT35</accession>
<reference evidence="3 4" key="1">
    <citation type="submission" date="2015-05" db="EMBL/GenBank/DDBJ databases">
        <title>Distinctive expansion of gene families associated with plant cell wall degradation and secondary metabolism in the genomes of grapevine trunk pathogens.</title>
        <authorList>
            <person name="Lawrence D.P."/>
            <person name="Travadon R."/>
            <person name="Rolshausen P.E."/>
            <person name="Baumgartner K."/>
        </authorList>
    </citation>
    <scope>NUCLEOTIDE SEQUENCE [LARGE SCALE GENOMIC DNA]</scope>
    <source>
        <strain evidence="3">UCRPC4</strain>
    </source>
</reference>
<dbReference type="SUPFAM" id="SSF48452">
    <property type="entry name" value="TPR-like"/>
    <property type="match status" value="1"/>
</dbReference>
<feature type="compositionally biased region" description="Basic and acidic residues" evidence="2">
    <location>
        <begin position="47"/>
        <end position="56"/>
    </location>
</feature>
<comment type="caution">
    <text evidence="3">The sequence shown here is derived from an EMBL/GenBank/DDBJ whole genome shotgun (WGS) entry which is preliminary data.</text>
</comment>
<dbReference type="OrthoDB" id="1872379at2759"/>
<dbReference type="PANTHER" id="PTHR46014:SF1">
    <property type="entry name" value="TETRATRICOPEPTIDE REPEAT PROTEIN 1"/>
    <property type="match status" value="1"/>
</dbReference>
<keyword evidence="4" id="KW-1185">Reference proteome</keyword>
<name>A0A0G2GT35_PHACM</name>
<gene>
    <name evidence="3" type="ORF">UCRPC4_g04362</name>
</gene>
<feature type="region of interest" description="Disordered" evidence="2">
    <location>
        <begin position="136"/>
        <end position="175"/>
    </location>
</feature>
<dbReference type="AlphaFoldDB" id="A0A0G2GT35"/>
<dbReference type="PROSITE" id="PS50005">
    <property type="entry name" value="TPR"/>
    <property type="match status" value="1"/>
</dbReference>
<dbReference type="Gene3D" id="1.25.40.10">
    <property type="entry name" value="Tetratricopeptide repeat domain"/>
    <property type="match status" value="1"/>
</dbReference>
<feature type="repeat" description="TPR" evidence="1">
    <location>
        <begin position="66"/>
        <end position="99"/>
    </location>
</feature>
<dbReference type="InterPro" id="IPR052769">
    <property type="entry name" value="TPR_domain_protein"/>
</dbReference>
<proteinExistence type="predicted"/>
<dbReference type="InterPro" id="IPR019734">
    <property type="entry name" value="TPR_rpt"/>
</dbReference>
<dbReference type="EMBL" id="LCWF01000104">
    <property type="protein sequence ID" value="KKY19935.1"/>
    <property type="molecule type" value="Genomic_DNA"/>
</dbReference>
<reference evidence="3 4" key="2">
    <citation type="submission" date="2015-05" db="EMBL/GenBank/DDBJ databases">
        <authorList>
            <person name="Morales-Cruz A."/>
            <person name="Amrine K.C."/>
            <person name="Cantu D."/>
        </authorList>
    </citation>
    <scope>NUCLEOTIDE SEQUENCE [LARGE SCALE GENOMIC DNA]</scope>
    <source>
        <strain evidence="3">UCRPC4</strain>
    </source>
</reference>
<dbReference type="PANTHER" id="PTHR46014">
    <property type="entry name" value="TETRATRICOPEPTIDE REPEAT PROTEIN 1"/>
    <property type="match status" value="1"/>
</dbReference>
<feature type="region of interest" description="Disordered" evidence="2">
    <location>
        <begin position="1"/>
        <end position="66"/>
    </location>
</feature>